<dbReference type="AlphaFoldDB" id="A0A284S9Z5"/>
<name>A0A284S9Z5_ARMOS</name>
<proteinExistence type="predicted"/>
<evidence type="ECO:0000313" key="2">
    <source>
        <dbReference type="Proteomes" id="UP000219338"/>
    </source>
</evidence>
<reference evidence="2" key="1">
    <citation type="journal article" date="2017" name="Nat. Ecol. Evol.">
        <title>Genome expansion and lineage-specific genetic innovations in the forest pathogenic fungi Armillaria.</title>
        <authorList>
            <person name="Sipos G."/>
            <person name="Prasanna A.N."/>
            <person name="Walter M.C."/>
            <person name="O'Connor E."/>
            <person name="Balint B."/>
            <person name="Krizsan K."/>
            <person name="Kiss B."/>
            <person name="Hess J."/>
            <person name="Varga T."/>
            <person name="Slot J."/>
            <person name="Riley R."/>
            <person name="Boka B."/>
            <person name="Rigling D."/>
            <person name="Barry K."/>
            <person name="Lee J."/>
            <person name="Mihaltcheva S."/>
            <person name="LaButti K."/>
            <person name="Lipzen A."/>
            <person name="Waldron R."/>
            <person name="Moloney N.M."/>
            <person name="Sperisen C."/>
            <person name="Kredics L."/>
            <person name="Vagvoelgyi C."/>
            <person name="Patrignani A."/>
            <person name="Fitzpatrick D."/>
            <person name="Nagy I."/>
            <person name="Doyle S."/>
            <person name="Anderson J.B."/>
            <person name="Grigoriev I.V."/>
            <person name="Gueldener U."/>
            <person name="Muensterkoetter M."/>
            <person name="Nagy L.G."/>
        </authorList>
    </citation>
    <scope>NUCLEOTIDE SEQUENCE [LARGE SCALE GENOMIC DNA]</scope>
    <source>
        <strain evidence="2">C18/9</strain>
    </source>
</reference>
<protein>
    <submittedName>
        <fullName evidence="1">Uncharacterized protein</fullName>
    </submittedName>
</protein>
<accession>A0A284S9Z5</accession>
<gene>
    <name evidence="1" type="ORF">ARMOST_21385</name>
</gene>
<dbReference type="EMBL" id="FUEG01000049">
    <property type="protein sequence ID" value="SJL17822.1"/>
    <property type="molecule type" value="Genomic_DNA"/>
</dbReference>
<sequence length="162" mass="18366">MWHRASSIRHSRAGYRIALLSVDDHVSLLNDLRTTYCITGSSNPAQQEALHPVLYRSVSEPLSYPEYYRPLPLSSRKVVIIIGMQPVFARYNFPTLDALPNLTPKERAFEVSRSMTSHPIASLRKAHSEGVPVGFFPWIYVLTIYNVFQNFVVGSRNSSTLI</sequence>
<evidence type="ECO:0000313" key="1">
    <source>
        <dbReference type="EMBL" id="SJL17822.1"/>
    </source>
</evidence>
<keyword evidence="2" id="KW-1185">Reference proteome</keyword>
<dbReference type="Proteomes" id="UP000219338">
    <property type="component" value="Unassembled WGS sequence"/>
</dbReference>
<organism evidence="1 2">
    <name type="scientific">Armillaria ostoyae</name>
    <name type="common">Armillaria root rot fungus</name>
    <dbReference type="NCBI Taxonomy" id="47428"/>
    <lineage>
        <taxon>Eukaryota</taxon>
        <taxon>Fungi</taxon>
        <taxon>Dikarya</taxon>
        <taxon>Basidiomycota</taxon>
        <taxon>Agaricomycotina</taxon>
        <taxon>Agaricomycetes</taxon>
        <taxon>Agaricomycetidae</taxon>
        <taxon>Agaricales</taxon>
        <taxon>Marasmiineae</taxon>
        <taxon>Physalacriaceae</taxon>
        <taxon>Armillaria</taxon>
    </lineage>
</organism>